<feature type="compositionally biased region" description="Acidic residues" evidence="11">
    <location>
        <begin position="245"/>
        <end position="254"/>
    </location>
</feature>
<feature type="domain" description="OmpA-like" evidence="12">
    <location>
        <begin position="273"/>
        <end position="389"/>
    </location>
</feature>
<dbReference type="GO" id="GO:0044407">
    <property type="term" value="P:single-species biofilm formation in or on host organism"/>
    <property type="evidence" value="ECO:0000315"/>
    <property type="project" value="CACAO"/>
</dbReference>
<dbReference type="AlphaFoldDB" id="Q87AV4"/>
<name>Q87AV4_XYLFT</name>
<feature type="region of interest" description="Disordered" evidence="11">
    <location>
        <begin position="219"/>
        <end position="273"/>
    </location>
</feature>
<dbReference type="Pfam" id="PF00691">
    <property type="entry name" value="OmpA"/>
    <property type="match status" value="1"/>
</dbReference>
<dbReference type="Gene3D" id="2.40.160.20">
    <property type="match status" value="1"/>
</dbReference>
<dbReference type="SUPFAM" id="SSF56925">
    <property type="entry name" value="OMPA-like"/>
    <property type="match status" value="1"/>
</dbReference>
<dbReference type="GO" id="GO:0015288">
    <property type="term" value="F:porin activity"/>
    <property type="evidence" value="ECO:0007669"/>
    <property type="project" value="UniProtKB-KW"/>
</dbReference>
<dbReference type="GO" id="GO:0009297">
    <property type="term" value="P:pilus assembly"/>
    <property type="evidence" value="ECO:0000315"/>
    <property type="project" value="CACAO"/>
</dbReference>
<dbReference type="FunFam" id="3.30.1330.60:FF:000005">
    <property type="entry name" value="Outer membrane porin F"/>
    <property type="match status" value="1"/>
</dbReference>
<dbReference type="InterPro" id="IPR011250">
    <property type="entry name" value="OMP/PagP_B-barrel"/>
</dbReference>
<dbReference type="GO" id="GO:0043107">
    <property type="term" value="P:type IV pilus-dependent motility"/>
    <property type="evidence" value="ECO:0000315"/>
    <property type="project" value="CACAO"/>
</dbReference>
<keyword evidence="8 10" id="KW-0472">Membrane</keyword>
<keyword evidence="5" id="KW-0732">Signal</keyword>
<organism evidence="13 14">
    <name type="scientific">Xylella fastidiosa (strain Temecula1 / ATCC 700964)</name>
    <dbReference type="NCBI Taxonomy" id="183190"/>
    <lineage>
        <taxon>Bacteria</taxon>
        <taxon>Pseudomonadati</taxon>
        <taxon>Pseudomonadota</taxon>
        <taxon>Gammaproteobacteria</taxon>
        <taxon>Lysobacterales</taxon>
        <taxon>Lysobacteraceae</taxon>
        <taxon>Xylella</taxon>
    </lineage>
</organism>
<reference evidence="13 14" key="1">
    <citation type="journal article" date="2003" name="J. Bacteriol.">
        <title>Comparative analyses of the complete genome sequences of Pierce's disease and citrus variegated chlorosis strains of Xylella fastidiosa.</title>
        <authorList>
            <person name="Van Sluys M.A."/>
            <person name="de Oliveira M.C."/>
            <person name="Monteiro-Vitorello C.B."/>
            <person name="Miyaki C.Y."/>
            <person name="Furlan L.R."/>
            <person name="Camargo L.E."/>
            <person name="da Silva A.C."/>
            <person name="Moon D.H."/>
            <person name="Takita M.A."/>
            <person name="Lemos E.G."/>
            <person name="Machado M.A."/>
            <person name="Ferro M.I."/>
            <person name="da Silva F.R."/>
            <person name="Goldman M.H."/>
            <person name="Goldman G.H."/>
            <person name="Lemos M.V."/>
            <person name="El-Dorry H."/>
            <person name="Tsai S.M."/>
            <person name="Carrer H."/>
            <person name="Carraro D.M."/>
            <person name="de Oliveira R.C."/>
            <person name="Nunes L.R."/>
            <person name="Siqueira W.J."/>
            <person name="Coutinho L.L."/>
            <person name="Kimura E.T."/>
            <person name="Ferro E.S."/>
            <person name="Harakava R."/>
            <person name="Kuramae E.E."/>
            <person name="Marino C.L."/>
            <person name="Giglioti E."/>
            <person name="Abreu I.L."/>
            <person name="Alves L.M."/>
            <person name="do Amaral A.M."/>
            <person name="Baia G.S."/>
            <person name="Blanco S.R."/>
            <person name="Brito M.S."/>
            <person name="Cannavan F.S."/>
            <person name="Celestino A.V."/>
            <person name="da Cunha A.F."/>
            <person name="Fenille R.C."/>
            <person name="Ferro J.A."/>
            <person name="Formighieri E.F."/>
            <person name="Kishi L.T."/>
            <person name="Leoni S.G."/>
            <person name="Oliveira A.R."/>
            <person name="Rosa V.E.Jr."/>
            <person name="Sassaki F.T."/>
            <person name="Sena J.A."/>
            <person name="de Souza A.A."/>
            <person name="Truffi D."/>
            <person name="Tsukumo F."/>
            <person name="Yanai G.M."/>
            <person name="Zaros L.G."/>
            <person name="Civerolo E.L."/>
            <person name="Simpson A.J."/>
            <person name="Almeida N.F.Jr."/>
            <person name="Setubal J.C."/>
            <person name="Kitajima J.P."/>
        </authorList>
    </citation>
    <scope>NUCLEOTIDE SEQUENCE [LARGE SCALE GENOMIC DNA]</scope>
    <source>
        <strain evidence="14">Temecula1 / ATCC 700964</strain>
    </source>
</reference>
<dbReference type="PANTHER" id="PTHR30329">
    <property type="entry name" value="STATOR ELEMENT OF FLAGELLAR MOTOR COMPLEX"/>
    <property type="match status" value="1"/>
</dbReference>
<dbReference type="InterPro" id="IPR027385">
    <property type="entry name" value="Beta-barrel_OMP"/>
</dbReference>
<dbReference type="InterPro" id="IPR006664">
    <property type="entry name" value="OMP_bac"/>
</dbReference>
<dbReference type="KEGG" id="xft:PD_1709"/>
<evidence type="ECO:0000256" key="6">
    <source>
        <dbReference type="ARBA" id="ARBA00023065"/>
    </source>
</evidence>
<dbReference type="SUPFAM" id="SSF103647">
    <property type="entry name" value="TSP type-3 repeat"/>
    <property type="match status" value="1"/>
</dbReference>
<evidence type="ECO:0000256" key="2">
    <source>
        <dbReference type="ARBA" id="ARBA00022448"/>
    </source>
</evidence>
<dbReference type="SUPFAM" id="SSF103088">
    <property type="entry name" value="OmpA-like"/>
    <property type="match status" value="1"/>
</dbReference>
<dbReference type="Pfam" id="PF13505">
    <property type="entry name" value="OMP_b-brl"/>
    <property type="match status" value="1"/>
</dbReference>
<evidence type="ECO:0000256" key="10">
    <source>
        <dbReference type="PROSITE-ProRule" id="PRU00473"/>
    </source>
</evidence>
<dbReference type="GO" id="GO:0043683">
    <property type="term" value="P:type IV pilus assembly"/>
    <property type="evidence" value="ECO:0000315"/>
    <property type="project" value="CACAO"/>
</dbReference>
<dbReference type="GO" id="GO:0005509">
    <property type="term" value="F:calcium ion binding"/>
    <property type="evidence" value="ECO:0007669"/>
    <property type="project" value="InterPro"/>
</dbReference>
<accession>Q87AV4</accession>
<evidence type="ECO:0000313" key="14">
    <source>
        <dbReference type="Proteomes" id="UP000002516"/>
    </source>
</evidence>
<dbReference type="PRINTS" id="PR01021">
    <property type="entry name" value="OMPADOMAIN"/>
</dbReference>
<dbReference type="GO" id="GO:0046930">
    <property type="term" value="C:pore complex"/>
    <property type="evidence" value="ECO:0007669"/>
    <property type="project" value="UniProtKB-KW"/>
</dbReference>
<dbReference type="InterPro" id="IPR050330">
    <property type="entry name" value="Bact_OuterMem_StrucFunc"/>
</dbReference>
<evidence type="ECO:0000313" key="13">
    <source>
        <dbReference type="EMBL" id="AAO29547.1"/>
    </source>
</evidence>
<dbReference type="Gene3D" id="3.30.1330.60">
    <property type="entry name" value="OmpA-like domain"/>
    <property type="match status" value="1"/>
</dbReference>
<dbReference type="InterPro" id="IPR036737">
    <property type="entry name" value="OmpA-like_sf"/>
</dbReference>
<keyword evidence="6" id="KW-0406">Ion transport</keyword>
<gene>
    <name evidence="13" type="primary">mopB</name>
    <name evidence="13" type="ordered locus">PD_1709</name>
</gene>
<keyword evidence="9" id="KW-0998">Cell outer membrane</keyword>
<comment type="subcellular location">
    <subcellularLocation>
        <location evidence="1">Cell outer membrane</location>
        <topology evidence="1">Multi-pass membrane protein</topology>
    </subcellularLocation>
</comment>
<sequence length="389" mass="42327">MPCSFLYPLTQGAVMKKKILTAALLGGIAIIQVASAQEFDDRWYLAGSTGFNFQDKRRLTNDAPFFALGIGKFINPVWSIDGTLNYQNPQFKRNKDLNWSQYGFSVDFRRHFIQDNRGWNPYLLLGAGYQRSEEEFDNTPNVNSPGERKKGGFAAKVGAGLQTTFRSRVAVRAEVAYRGDHDKDSVRQPVAGVAAPSSKKWFGDTLASIGVVIPFGPAASSPTPPPAPPAPTPPPPPPAPSCAELDSDGDGVNDCDDKCPNSQPGQTIGPDGCPVPVSIDLKGVNFDFDKSKLRPDAVAVLKEATEILRRYPDLHVEVAGHTDSTGPAAYNKKLSERRAKVVYDYLRNNGIDASRLIGPVGYGETHPIDTNKTPAGRAKNRRTELNVQN</sequence>
<evidence type="ECO:0000256" key="3">
    <source>
        <dbReference type="ARBA" id="ARBA00022452"/>
    </source>
</evidence>
<keyword evidence="7" id="KW-0626">Porin</keyword>
<dbReference type="PHI-base" id="PHI:7287"/>
<dbReference type="ABCD" id="Q87AV4">
    <property type="antibodies" value="2 sequenced antibodies"/>
</dbReference>
<evidence type="ECO:0000256" key="5">
    <source>
        <dbReference type="ARBA" id="ARBA00022729"/>
    </source>
</evidence>
<dbReference type="EMBL" id="AE009442">
    <property type="protein sequence ID" value="AAO29547.1"/>
    <property type="molecule type" value="Genomic_DNA"/>
</dbReference>
<evidence type="ECO:0000256" key="8">
    <source>
        <dbReference type="ARBA" id="ARBA00023136"/>
    </source>
</evidence>
<dbReference type="CDD" id="cd07185">
    <property type="entry name" value="OmpA_C-like"/>
    <property type="match status" value="1"/>
</dbReference>
<dbReference type="HOGENOM" id="CLU_031536_2_1_6"/>
<evidence type="ECO:0000256" key="7">
    <source>
        <dbReference type="ARBA" id="ARBA00023114"/>
    </source>
</evidence>
<evidence type="ECO:0000256" key="1">
    <source>
        <dbReference type="ARBA" id="ARBA00004571"/>
    </source>
</evidence>
<keyword evidence="3" id="KW-1134">Transmembrane beta strand</keyword>
<dbReference type="GO" id="GO:0009279">
    <property type="term" value="C:cell outer membrane"/>
    <property type="evidence" value="ECO:0007669"/>
    <property type="project" value="UniProtKB-SubCell"/>
</dbReference>
<keyword evidence="4" id="KW-0812">Transmembrane</keyword>
<feature type="region of interest" description="Disordered" evidence="11">
    <location>
        <begin position="364"/>
        <end position="389"/>
    </location>
</feature>
<dbReference type="GO" id="GO:0006811">
    <property type="term" value="P:monoatomic ion transport"/>
    <property type="evidence" value="ECO:0007669"/>
    <property type="project" value="UniProtKB-KW"/>
</dbReference>
<evidence type="ECO:0000256" key="4">
    <source>
        <dbReference type="ARBA" id="ARBA00022692"/>
    </source>
</evidence>
<protein>
    <submittedName>
        <fullName evidence="13">Outer membrane protein</fullName>
    </submittedName>
</protein>
<dbReference type="SMR" id="Q87AV4"/>
<evidence type="ECO:0000259" key="12">
    <source>
        <dbReference type="PROSITE" id="PS51123"/>
    </source>
</evidence>
<dbReference type="PROSITE" id="PS51123">
    <property type="entry name" value="OMPA_2"/>
    <property type="match status" value="1"/>
</dbReference>
<dbReference type="InterPro" id="IPR006665">
    <property type="entry name" value="OmpA-like"/>
</dbReference>
<dbReference type="PANTHER" id="PTHR30329:SF21">
    <property type="entry name" value="LIPOPROTEIN YIAD-RELATED"/>
    <property type="match status" value="1"/>
</dbReference>
<dbReference type="InterPro" id="IPR028974">
    <property type="entry name" value="TSP_type-3_rpt"/>
</dbReference>
<evidence type="ECO:0000256" key="11">
    <source>
        <dbReference type="SAM" id="MobiDB-lite"/>
    </source>
</evidence>
<evidence type="ECO:0000256" key="9">
    <source>
        <dbReference type="ARBA" id="ARBA00023237"/>
    </source>
</evidence>
<feature type="compositionally biased region" description="Pro residues" evidence="11">
    <location>
        <begin position="222"/>
        <end position="240"/>
    </location>
</feature>
<proteinExistence type="predicted"/>
<keyword evidence="14" id="KW-1185">Reference proteome</keyword>
<keyword evidence="2" id="KW-0813">Transport</keyword>
<dbReference type="Proteomes" id="UP000002516">
    <property type="component" value="Chromosome"/>
</dbReference>